<sequence length="65" mass="6833">MATRRTPAPPAPAPSLEQPPVPNPCEDCNGDGQVLTAQVVGRLRRRTIEAFALCLTCSGTGTNLD</sequence>
<proteinExistence type="predicted"/>
<dbReference type="RefSeq" id="WP_204076408.1">
    <property type="nucleotide sequence ID" value="NZ_BAABHI010000012.1"/>
</dbReference>
<comment type="caution">
    <text evidence="2">The sequence shown here is derived from an EMBL/GenBank/DDBJ whole genome shotgun (WGS) entry which is preliminary data.</text>
</comment>
<dbReference type="SUPFAM" id="SSF57938">
    <property type="entry name" value="DnaJ/Hsp40 cysteine-rich domain"/>
    <property type="match status" value="1"/>
</dbReference>
<feature type="region of interest" description="Disordered" evidence="1">
    <location>
        <begin position="1"/>
        <end position="28"/>
    </location>
</feature>
<reference evidence="2 3" key="1">
    <citation type="submission" date="2021-01" db="EMBL/GenBank/DDBJ databases">
        <title>Whole genome shotgun sequence of Planotetraspora phitsanulokensis NBRC 104273.</title>
        <authorList>
            <person name="Komaki H."/>
            <person name="Tamura T."/>
        </authorList>
    </citation>
    <scope>NUCLEOTIDE SEQUENCE [LARGE SCALE GENOMIC DNA]</scope>
    <source>
        <strain evidence="2 3">NBRC 104273</strain>
    </source>
</reference>
<gene>
    <name evidence="2" type="ORF">Pph01_59250</name>
</gene>
<name>A0A8J3UA09_9ACTN</name>
<evidence type="ECO:0000256" key="1">
    <source>
        <dbReference type="SAM" id="MobiDB-lite"/>
    </source>
</evidence>
<dbReference type="Proteomes" id="UP000622547">
    <property type="component" value="Unassembled WGS sequence"/>
</dbReference>
<protein>
    <submittedName>
        <fullName evidence="2">Uncharacterized protein</fullName>
    </submittedName>
</protein>
<evidence type="ECO:0000313" key="2">
    <source>
        <dbReference type="EMBL" id="GII40922.1"/>
    </source>
</evidence>
<evidence type="ECO:0000313" key="3">
    <source>
        <dbReference type="Proteomes" id="UP000622547"/>
    </source>
</evidence>
<dbReference type="AlphaFoldDB" id="A0A8J3UA09"/>
<accession>A0A8J3UA09</accession>
<keyword evidence="3" id="KW-1185">Reference proteome</keyword>
<dbReference type="InterPro" id="IPR036410">
    <property type="entry name" value="HSP_DnaJ_Cys-rich_dom_sf"/>
</dbReference>
<feature type="compositionally biased region" description="Pro residues" evidence="1">
    <location>
        <begin position="7"/>
        <end position="23"/>
    </location>
</feature>
<dbReference type="EMBL" id="BOOP01000029">
    <property type="protein sequence ID" value="GII40922.1"/>
    <property type="molecule type" value="Genomic_DNA"/>
</dbReference>
<organism evidence="2 3">
    <name type="scientific">Planotetraspora phitsanulokensis</name>
    <dbReference type="NCBI Taxonomy" id="575192"/>
    <lineage>
        <taxon>Bacteria</taxon>
        <taxon>Bacillati</taxon>
        <taxon>Actinomycetota</taxon>
        <taxon>Actinomycetes</taxon>
        <taxon>Streptosporangiales</taxon>
        <taxon>Streptosporangiaceae</taxon>
        <taxon>Planotetraspora</taxon>
    </lineage>
</organism>